<keyword evidence="7" id="KW-1185">Reference proteome</keyword>
<proteinExistence type="inferred from homology"/>
<evidence type="ECO:0000313" key="7">
    <source>
        <dbReference type="Proteomes" id="UP001326715"/>
    </source>
</evidence>
<dbReference type="InterPro" id="IPR000917">
    <property type="entry name" value="Sulfatase_N"/>
</dbReference>
<feature type="domain" description="Sulfatase N-terminal" evidence="5">
    <location>
        <begin position="5"/>
        <end position="95"/>
    </location>
</feature>
<dbReference type="SUPFAM" id="SSF53649">
    <property type="entry name" value="Alkaline phosphatase-like"/>
    <property type="match status" value="1"/>
</dbReference>
<evidence type="ECO:0000256" key="2">
    <source>
        <dbReference type="ARBA" id="ARBA00022723"/>
    </source>
</evidence>
<dbReference type="EMBL" id="CP140154">
    <property type="protein sequence ID" value="WQG93127.1"/>
    <property type="molecule type" value="Genomic_DNA"/>
</dbReference>
<accession>A0ABZ0XQZ1</accession>
<dbReference type="InterPro" id="IPR024607">
    <property type="entry name" value="Sulfatase_CS"/>
</dbReference>
<dbReference type="InterPro" id="IPR050738">
    <property type="entry name" value="Sulfatase"/>
</dbReference>
<gene>
    <name evidence="6" type="ORF">SR876_23935</name>
</gene>
<evidence type="ECO:0000256" key="3">
    <source>
        <dbReference type="ARBA" id="ARBA00022801"/>
    </source>
</evidence>
<dbReference type="PROSITE" id="PS00523">
    <property type="entry name" value="SULFATASE_1"/>
    <property type="match status" value="1"/>
</dbReference>
<evidence type="ECO:0000256" key="1">
    <source>
        <dbReference type="ARBA" id="ARBA00008779"/>
    </source>
</evidence>
<dbReference type="Pfam" id="PF00884">
    <property type="entry name" value="Sulfatase"/>
    <property type="match status" value="1"/>
</dbReference>
<evidence type="ECO:0000259" key="5">
    <source>
        <dbReference type="Pfam" id="PF00884"/>
    </source>
</evidence>
<keyword evidence="3" id="KW-0378">Hydrolase</keyword>
<name>A0ABZ0XQZ1_9BACT</name>
<dbReference type="PANTHER" id="PTHR42693:SF53">
    <property type="entry name" value="ENDO-4-O-SULFATASE"/>
    <property type="match status" value="1"/>
</dbReference>
<dbReference type="Proteomes" id="UP001326715">
    <property type="component" value="Chromosome"/>
</dbReference>
<evidence type="ECO:0000256" key="4">
    <source>
        <dbReference type="ARBA" id="ARBA00022837"/>
    </source>
</evidence>
<dbReference type="RefSeq" id="WP_262487779.1">
    <property type="nucleotide sequence ID" value="NZ_CP140154.1"/>
</dbReference>
<protein>
    <submittedName>
        <fullName evidence="6">Sulfatase-like hydrolase/transferase</fullName>
    </submittedName>
</protein>
<organism evidence="6 7">
    <name type="scientific">Chitinophaga sancti</name>
    <dbReference type="NCBI Taxonomy" id="1004"/>
    <lineage>
        <taxon>Bacteria</taxon>
        <taxon>Pseudomonadati</taxon>
        <taxon>Bacteroidota</taxon>
        <taxon>Chitinophagia</taxon>
        <taxon>Chitinophagales</taxon>
        <taxon>Chitinophagaceae</taxon>
        <taxon>Chitinophaga</taxon>
    </lineage>
</organism>
<keyword evidence="2" id="KW-0479">Metal-binding</keyword>
<keyword evidence="4" id="KW-0106">Calcium</keyword>
<evidence type="ECO:0000313" key="6">
    <source>
        <dbReference type="EMBL" id="WQG93127.1"/>
    </source>
</evidence>
<reference evidence="6 7" key="1">
    <citation type="submission" date="2023-11" db="EMBL/GenBank/DDBJ databases">
        <title>MicrobeMod: A computational toolkit for identifying prokaryotic methylation and restriction-modification with nanopore sequencing.</title>
        <authorList>
            <person name="Crits-Christoph A."/>
            <person name="Kang S.C."/>
            <person name="Lee H."/>
            <person name="Ostrov N."/>
        </authorList>
    </citation>
    <scope>NUCLEOTIDE SEQUENCE [LARGE SCALE GENOMIC DNA]</scope>
    <source>
        <strain evidence="6 7">ATCC 23090</strain>
    </source>
</reference>
<comment type="similarity">
    <text evidence="1">Belongs to the sulfatase family.</text>
</comment>
<sequence length="110" mass="12147">MERATYGDKVVKTPNIDQLAKEGIRYTNVFTTAGVCAPSRAAIVTGMYQTSIGAQHMRTLPGGSGAKKDSLITPYSAVIPDYVKCFQEYLRMAGYYCTNNENRITSSKHR</sequence>
<dbReference type="InterPro" id="IPR017850">
    <property type="entry name" value="Alkaline_phosphatase_core_sf"/>
</dbReference>
<dbReference type="Gene3D" id="3.40.720.10">
    <property type="entry name" value="Alkaline Phosphatase, subunit A"/>
    <property type="match status" value="1"/>
</dbReference>
<dbReference type="PANTHER" id="PTHR42693">
    <property type="entry name" value="ARYLSULFATASE FAMILY MEMBER"/>
    <property type="match status" value="1"/>
</dbReference>